<organism evidence="1 2">
    <name type="scientific">Burkholderia oklahomensis</name>
    <dbReference type="NCBI Taxonomy" id="342113"/>
    <lineage>
        <taxon>Bacteria</taxon>
        <taxon>Pseudomonadati</taxon>
        <taxon>Pseudomonadota</taxon>
        <taxon>Betaproteobacteria</taxon>
        <taxon>Burkholderiales</taxon>
        <taxon>Burkholderiaceae</taxon>
        <taxon>Burkholderia</taxon>
        <taxon>pseudomallei group</taxon>
    </lineage>
</organism>
<dbReference type="KEGG" id="bok:DM82_3254"/>
<dbReference type="EMBL" id="CP008726">
    <property type="protein sequence ID" value="AIO67758.1"/>
    <property type="molecule type" value="Genomic_DNA"/>
</dbReference>
<evidence type="ECO:0000313" key="2">
    <source>
        <dbReference type="Proteomes" id="UP000029424"/>
    </source>
</evidence>
<reference evidence="1 2" key="1">
    <citation type="submission" date="2014-06" db="EMBL/GenBank/DDBJ databases">
        <authorList>
            <person name="Bishop-Lilly K.A."/>
            <person name="Broomall S.M."/>
            <person name="Chain P.S."/>
            <person name="Chertkov O."/>
            <person name="Coyne S.R."/>
            <person name="Daligault H.E."/>
            <person name="Davenport K.W."/>
            <person name="Erkkila T."/>
            <person name="Frey K.G."/>
            <person name="Gibbons H.S."/>
            <person name="Gu W."/>
            <person name="Jaissle J."/>
            <person name="Johnson S.L."/>
            <person name="Koroleva G.I."/>
            <person name="Ladner J.T."/>
            <person name="Lo C.-C."/>
            <person name="Minogue T.D."/>
            <person name="Munk C."/>
            <person name="Palacios G.F."/>
            <person name="Redden C.L."/>
            <person name="Rosenzweig C.N."/>
            <person name="Scholz M.B."/>
            <person name="Teshima H."/>
            <person name="Xu Y."/>
        </authorList>
    </citation>
    <scope>NUCLEOTIDE SEQUENCE [LARGE SCALE GENOMIC DNA]</scope>
    <source>
        <strain evidence="1 2">EO147</strain>
    </source>
</reference>
<evidence type="ECO:0008006" key="3">
    <source>
        <dbReference type="Google" id="ProtNLM"/>
    </source>
</evidence>
<proteinExistence type="predicted"/>
<accession>A0AAI8B7V4</accession>
<name>A0AAI8B7V4_9BURK</name>
<evidence type="ECO:0000313" key="1">
    <source>
        <dbReference type="EMBL" id="AIO67758.1"/>
    </source>
</evidence>
<dbReference type="Proteomes" id="UP000029424">
    <property type="component" value="Chromosome 1"/>
</dbReference>
<dbReference type="AlphaFoldDB" id="A0AAI8B7V4"/>
<gene>
    <name evidence="1" type="ORF">DM82_3254</name>
</gene>
<keyword evidence="2" id="KW-1185">Reference proteome</keyword>
<sequence length="265" mass="29204">MEILGSGFVLGAIGDSEARRIMNAYAEMIPEVDSNWPGAGIGLCASIDRVRKITLPVAFGSCSVEAWQAMNFASRNEWWDWCRQDPDIASRSSFALADLYDFALGINEAEHASPEAATLWHMAQSNLQDISNALPAAFHVDSVIQPICLVAELAMKGTLVWDDVDPNDFRGPAGHDLKGLAKRLAKARPHRDDAAVREVIAKLPPYVQSRYSPQGLTRLDVVRLAMGVQFIAGSMLRRITHVDFAAQMDSGEWPAPRRPFFPTQN</sequence>
<protein>
    <recommendedName>
        <fullName evidence="3">HEPN domain-containing protein</fullName>
    </recommendedName>
</protein>